<name>A0A7I8VGY8_9ANNE</name>
<evidence type="ECO:0000256" key="6">
    <source>
        <dbReference type="ARBA" id="ARBA00046786"/>
    </source>
</evidence>
<dbReference type="Gene3D" id="3.40.50.720">
    <property type="entry name" value="NAD(P)-binding Rossmann-like Domain"/>
    <property type="match status" value="1"/>
</dbReference>
<dbReference type="GO" id="GO:0006556">
    <property type="term" value="P:S-adenosylmethionine biosynthetic process"/>
    <property type="evidence" value="ECO:0007669"/>
    <property type="project" value="UniProtKB-UniPathway"/>
</dbReference>
<dbReference type="GO" id="GO:0048270">
    <property type="term" value="F:methionine adenosyltransferase regulator activity"/>
    <property type="evidence" value="ECO:0007669"/>
    <property type="project" value="TreeGrafter"/>
</dbReference>
<dbReference type="InterPro" id="IPR005913">
    <property type="entry name" value="dTDP_dehydrorham_reduct"/>
</dbReference>
<dbReference type="UniPathway" id="UPA00315">
    <property type="reaction ID" value="UER00080"/>
</dbReference>
<dbReference type="OrthoDB" id="6235964at2759"/>
<proteinExistence type="inferred from homology"/>
<comment type="pathway">
    <text evidence="1">Amino-acid biosynthesis; S-adenosyl-L-methionine biosynthesis; S-adenosyl-L-methionine from L-methionine: step 1/1.</text>
</comment>
<comment type="similarity">
    <text evidence="2">Belongs to the dTDP-4-dehydrorhamnose reductase family. MAT2B subfamily.</text>
</comment>
<feature type="domain" description="RmlD-like substrate binding" evidence="7">
    <location>
        <begin position="70"/>
        <end position="361"/>
    </location>
</feature>
<comment type="function">
    <text evidence="5">Regulatory subunit of S-adenosylmethionine synthetase 2, an enzyme that catalyzes the formation of S-adenosylmethionine from methionine and ATP. Regulates MAT2A catalytic activity by changing its kinetic properties, increasing its affinity for L-methionine. Can bind NADP (in vitro).</text>
</comment>
<dbReference type="InterPro" id="IPR036291">
    <property type="entry name" value="NAD(P)-bd_dom_sf"/>
</dbReference>
<protein>
    <recommendedName>
        <fullName evidence="3">Methionine adenosyltransferase 2 subunit beta</fullName>
    </recommendedName>
    <alternativeName>
        <fullName evidence="4">Methionine adenosyltransferase II beta</fullName>
    </alternativeName>
</protein>
<evidence type="ECO:0000259" key="7">
    <source>
        <dbReference type="Pfam" id="PF04321"/>
    </source>
</evidence>
<sequence>MFYSPSFLSSPIKLIDVVNSKLSNCLLLALYLLKNHLNIKPDGVYCDKKFRLKPINPCRNIKTLLKMVRKVIITGATGLLGRAVLEKFKSDSKWETLGLGFSRAGNELKKVDLTDKQATTKVINDFEPHIIIHCAAQRRPDICENEEEVTRQMNIEATATICDIAKTLGAFVIYISTDYVFDGTKPPYKPSDATNPLNKYGISKLEGEKVTLEIDHNNVVLRVPVLYGEIASLDESAVTILYEKVADNTKNCLMSHIEQKFPTNTADIAKVLELLCIEKLEDSKKVKGIFQWSGNEKFTKYEMSLRIGKVFKTSVDHVQAMTKADSVAKRPVDCQLDCSTTIEVIGCNPQTNFDDGIYKSISDFNNKSNN</sequence>
<comment type="subunit">
    <text evidence="6">Heterotrimer; composed of a catalytic MAT2A homodimer that binds one regulatory MAT2B chain. Heterohexamer; composed of a central, catalytic MAT2A homotetramer flanked on either side by a regulatory MAT2B chain. NADP binding increases the affinity for MAT2A.</text>
</comment>
<dbReference type="InterPro" id="IPR029903">
    <property type="entry name" value="RmlD-like-bd"/>
</dbReference>
<evidence type="ECO:0000313" key="9">
    <source>
        <dbReference type="Proteomes" id="UP000549394"/>
    </source>
</evidence>
<evidence type="ECO:0000256" key="5">
    <source>
        <dbReference type="ARBA" id="ARBA00045998"/>
    </source>
</evidence>
<dbReference type="FunFam" id="3.40.50.720:FF:000357">
    <property type="entry name" value="Methionine adenosyltransferase 2 subunit beta"/>
    <property type="match status" value="1"/>
</dbReference>
<evidence type="ECO:0000256" key="2">
    <source>
        <dbReference type="ARBA" id="ARBA00008656"/>
    </source>
</evidence>
<comment type="caution">
    <text evidence="8">The sequence shown here is derived from an EMBL/GenBank/DDBJ whole genome shotgun (WGS) entry which is preliminary data.</text>
</comment>
<evidence type="ECO:0000256" key="1">
    <source>
        <dbReference type="ARBA" id="ARBA00005224"/>
    </source>
</evidence>
<evidence type="ECO:0000256" key="3">
    <source>
        <dbReference type="ARBA" id="ARBA00021596"/>
    </source>
</evidence>
<accession>A0A7I8VGY8</accession>
<dbReference type="Proteomes" id="UP000549394">
    <property type="component" value="Unassembled WGS sequence"/>
</dbReference>
<keyword evidence="9" id="KW-1185">Reference proteome</keyword>
<evidence type="ECO:0000256" key="4">
    <source>
        <dbReference type="ARBA" id="ARBA00029977"/>
    </source>
</evidence>
<gene>
    <name evidence="8" type="ORF">DGYR_LOCUS3497</name>
</gene>
<evidence type="ECO:0000313" key="8">
    <source>
        <dbReference type="EMBL" id="CAD5114671.1"/>
    </source>
</evidence>
<organism evidence="8 9">
    <name type="scientific">Dimorphilus gyrociliatus</name>
    <dbReference type="NCBI Taxonomy" id="2664684"/>
    <lineage>
        <taxon>Eukaryota</taxon>
        <taxon>Metazoa</taxon>
        <taxon>Spiralia</taxon>
        <taxon>Lophotrochozoa</taxon>
        <taxon>Annelida</taxon>
        <taxon>Polychaeta</taxon>
        <taxon>Polychaeta incertae sedis</taxon>
        <taxon>Dinophilidae</taxon>
        <taxon>Dimorphilus</taxon>
    </lineage>
</organism>
<reference evidence="8 9" key="1">
    <citation type="submission" date="2020-08" db="EMBL/GenBank/DDBJ databases">
        <authorList>
            <person name="Hejnol A."/>
        </authorList>
    </citation>
    <scope>NUCLEOTIDE SEQUENCE [LARGE SCALE GENOMIC DNA]</scope>
</reference>
<dbReference type="PANTHER" id="PTHR10491">
    <property type="entry name" value="DTDP-4-DEHYDRORHAMNOSE REDUCTASE"/>
    <property type="match status" value="1"/>
</dbReference>
<dbReference type="CDD" id="cd05254">
    <property type="entry name" value="dTDP_HR_like_SDR_e"/>
    <property type="match status" value="1"/>
</dbReference>
<dbReference type="SUPFAM" id="SSF51735">
    <property type="entry name" value="NAD(P)-binding Rossmann-fold domains"/>
    <property type="match status" value="1"/>
</dbReference>
<dbReference type="Pfam" id="PF04321">
    <property type="entry name" value="RmlD_sub_bind"/>
    <property type="match status" value="1"/>
</dbReference>
<dbReference type="GO" id="GO:0048269">
    <property type="term" value="C:methionine adenosyltransferase complex"/>
    <property type="evidence" value="ECO:0007669"/>
    <property type="project" value="TreeGrafter"/>
</dbReference>
<dbReference type="AlphaFoldDB" id="A0A7I8VGY8"/>
<dbReference type="PANTHER" id="PTHR10491:SF4">
    <property type="entry name" value="METHIONINE ADENOSYLTRANSFERASE 2 SUBUNIT BETA"/>
    <property type="match status" value="1"/>
</dbReference>
<dbReference type="EMBL" id="CAJFCJ010000005">
    <property type="protein sequence ID" value="CAD5114671.1"/>
    <property type="molecule type" value="Genomic_DNA"/>
</dbReference>